<dbReference type="GO" id="GO:0016616">
    <property type="term" value="F:oxidoreductase activity, acting on the CH-OH group of donors, NAD or NADP as acceptor"/>
    <property type="evidence" value="ECO:0007669"/>
    <property type="project" value="TreeGrafter"/>
</dbReference>
<organism evidence="5 6">
    <name type="scientific">Clavispora lusitaniae</name>
    <name type="common">Candida lusitaniae</name>
    <dbReference type="NCBI Taxonomy" id="36911"/>
    <lineage>
        <taxon>Eukaryota</taxon>
        <taxon>Fungi</taxon>
        <taxon>Dikarya</taxon>
        <taxon>Ascomycota</taxon>
        <taxon>Saccharomycotina</taxon>
        <taxon>Pichiomycetes</taxon>
        <taxon>Metschnikowiaceae</taxon>
        <taxon>Clavispora</taxon>
    </lineage>
</organism>
<comment type="similarity">
    <text evidence="1 4">Belongs to the short-chain dehydrogenases/reductases (SDR) family.</text>
</comment>
<dbReference type="PROSITE" id="PS00061">
    <property type="entry name" value="ADH_SHORT"/>
    <property type="match status" value="1"/>
</dbReference>
<keyword evidence="3" id="KW-0560">Oxidoreductase</keyword>
<dbReference type="GO" id="GO:0048038">
    <property type="term" value="F:quinone binding"/>
    <property type="evidence" value="ECO:0007669"/>
    <property type="project" value="TreeGrafter"/>
</dbReference>
<gene>
    <name evidence="5" type="ORF">A9F13_12g00638</name>
</gene>
<reference evidence="5 6" key="1">
    <citation type="submission" date="2017-04" db="EMBL/GenBank/DDBJ databases">
        <title>Draft genome of the yeast Clavispora lusitaniae type strain CBS 6936.</title>
        <authorList>
            <person name="Durrens P."/>
            <person name="Klopp C."/>
            <person name="Biteau N."/>
            <person name="Fitton-Ouhabi V."/>
            <person name="Dementhon K."/>
            <person name="Accoceberry I."/>
            <person name="Sherman D.J."/>
            <person name="Noel T."/>
        </authorList>
    </citation>
    <scope>NUCLEOTIDE SEQUENCE [LARGE SCALE GENOMIC DNA]</scope>
    <source>
        <strain evidence="5 6">CBS 6936</strain>
    </source>
</reference>
<evidence type="ECO:0000313" key="5">
    <source>
        <dbReference type="EMBL" id="OVF07540.1"/>
    </source>
</evidence>
<keyword evidence="2" id="KW-0521">NADP</keyword>
<protein>
    <submittedName>
        <fullName evidence="5">3-oxoacyl-[acyl-carrier-protein] reductase (NADPH)</fullName>
    </submittedName>
</protein>
<evidence type="ECO:0000313" key="6">
    <source>
        <dbReference type="Proteomes" id="UP000195602"/>
    </source>
</evidence>
<dbReference type="InterPro" id="IPR002347">
    <property type="entry name" value="SDR_fam"/>
</dbReference>
<dbReference type="PANTHER" id="PTHR42760">
    <property type="entry name" value="SHORT-CHAIN DEHYDROGENASES/REDUCTASES FAMILY MEMBER"/>
    <property type="match status" value="1"/>
</dbReference>
<evidence type="ECO:0000256" key="3">
    <source>
        <dbReference type="ARBA" id="ARBA00023002"/>
    </source>
</evidence>
<dbReference type="GO" id="GO:0006633">
    <property type="term" value="P:fatty acid biosynthetic process"/>
    <property type="evidence" value="ECO:0007669"/>
    <property type="project" value="TreeGrafter"/>
</dbReference>
<proteinExistence type="inferred from homology"/>
<dbReference type="InterPro" id="IPR036291">
    <property type="entry name" value="NAD(P)-bd_dom_sf"/>
</dbReference>
<accession>A0AA91PXV8</accession>
<dbReference type="KEGG" id="clus:A9F13_12g00638"/>
<dbReference type="InterPro" id="IPR020904">
    <property type="entry name" value="Sc_DH/Rdtase_CS"/>
</dbReference>
<dbReference type="Gene3D" id="3.40.50.720">
    <property type="entry name" value="NAD(P)-binding Rossmann-like Domain"/>
    <property type="match status" value="1"/>
</dbReference>
<dbReference type="Proteomes" id="UP000195602">
    <property type="component" value="Unassembled WGS sequence"/>
</dbReference>
<sequence length="247" mass="26323">MLIGRRAIVTGASRGIGLALSQKLAQLGCSITMVARNEDLLYENMNHLDKSHDQKHRYVSFDLMDFAREKPLEADGCDLLKENLQEATYLVNCAGVATYSLLAKTPNDVIANVIGLNLIAPTVLSKMALAPMMKLSRKTKVVPSILNISSMLSTTGLTVPGTSAYAASKAGLLGLTESLAAELNGKVRVNAALPLLVRETDMGKGASADMPTVPLETVTEACANILMDEKLNGKFVPVDGSGFRCLN</sequence>
<evidence type="ECO:0000256" key="4">
    <source>
        <dbReference type="RuleBase" id="RU000363"/>
    </source>
</evidence>
<dbReference type="Pfam" id="PF00106">
    <property type="entry name" value="adh_short"/>
    <property type="match status" value="1"/>
</dbReference>
<dbReference type="PRINTS" id="PR00081">
    <property type="entry name" value="GDHRDH"/>
</dbReference>
<dbReference type="AlphaFoldDB" id="A0AA91PXV8"/>
<dbReference type="SUPFAM" id="SSF51735">
    <property type="entry name" value="NAD(P)-binding Rossmann-fold domains"/>
    <property type="match status" value="1"/>
</dbReference>
<name>A0AA91PXV8_CLALS</name>
<evidence type="ECO:0000256" key="2">
    <source>
        <dbReference type="ARBA" id="ARBA00022857"/>
    </source>
</evidence>
<dbReference type="CDD" id="cd05233">
    <property type="entry name" value="SDR_c"/>
    <property type="match status" value="1"/>
</dbReference>
<dbReference type="PRINTS" id="PR00080">
    <property type="entry name" value="SDRFAMILY"/>
</dbReference>
<dbReference type="PANTHER" id="PTHR42760:SF133">
    <property type="entry name" value="3-OXOACYL-[ACYL-CARRIER-PROTEIN] REDUCTASE"/>
    <property type="match status" value="1"/>
</dbReference>
<dbReference type="EMBL" id="LYUB02000012">
    <property type="protein sequence ID" value="OVF07540.1"/>
    <property type="molecule type" value="Genomic_DNA"/>
</dbReference>
<evidence type="ECO:0000256" key="1">
    <source>
        <dbReference type="ARBA" id="ARBA00006484"/>
    </source>
</evidence>
<comment type="caution">
    <text evidence="5">The sequence shown here is derived from an EMBL/GenBank/DDBJ whole genome shotgun (WGS) entry which is preliminary data.</text>
</comment>